<organism evidence="18 19">
    <name type="scientific">Conger conger</name>
    <name type="common">Conger eel</name>
    <name type="synonym">Muraena conger</name>
    <dbReference type="NCBI Taxonomy" id="82655"/>
    <lineage>
        <taxon>Eukaryota</taxon>
        <taxon>Metazoa</taxon>
        <taxon>Chordata</taxon>
        <taxon>Craniata</taxon>
        <taxon>Vertebrata</taxon>
        <taxon>Euteleostomi</taxon>
        <taxon>Actinopterygii</taxon>
        <taxon>Neopterygii</taxon>
        <taxon>Teleostei</taxon>
        <taxon>Anguilliformes</taxon>
        <taxon>Congridae</taxon>
        <taxon>Conger</taxon>
    </lineage>
</organism>
<dbReference type="Proteomes" id="UP001152803">
    <property type="component" value="Unassembled WGS sequence"/>
</dbReference>
<dbReference type="GO" id="GO:0001682">
    <property type="term" value="P:tRNA 5'-leader removal"/>
    <property type="evidence" value="ECO:0007669"/>
    <property type="project" value="TreeGrafter"/>
</dbReference>
<evidence type="ECO:0000256" key="11">
    <source>
        <dbReference type="ARBA" id="ARBA00022842"/>
    </source>
</evidence>
<keyword evidence="7" id="KW-0540">Nuclease</keyword>
<dbReference type="AlphaFoldDB" id="A0A9Q1I9M6"/>
<reference evidence="18" key="1">
    <citation type="journal article" date="2023" name="Science">
        <title>Genome structures resolve the early diversification of teleost fishes.</title>
        <authorList>
            <person name="Parey E."/>
            <person name="Louis A."/>
            <person name="Montfort J."/>
            <person name="Bouchez O."/>
            <person name="Roques C."/>
            <person name="Iampietro C."/>
            <person name="Lluch J."/>
            <person name="Castinel A."/>
            <person name="Donnadieu C."/>
            <person name="Desvignes T."/>
            <person name="Floi Bucao C."/>
            <person name="Jouanno E."/>
            <person name="Wen M."/>
            <person name="Mejri S."/>
            <person name="Dirks R."/>
            <person name="Jansen H."/>
            <person name="Henkel C."/>
            <person name="Chen W.J."/>
            <person name="Zahm M."/>
            <person name="Cabau C."/>
            <person name="Klopp C."/>
            <person name="Thompson A.W."/>
            <person name="Robinson-Rechavi M."/>
            <person name="Braasch I."/>
            <person name="Lecointre G."/>
            <person name="Bobe J."/>
            <person name="Postlethwait J.H."/>
            <person name="Berthelot C."/>
            <person name="Roest Crollius H."/>
            <person name="Guiguen Y."/>
        </authorList>
    </citation>
    <scope>NUCLEOTIDE SEQUENCE</scope>
    <source>
        <strain evidence="18">Concon-B</strain>
    </source>
</reference>
<keyword evidence="19" id="KW-1185">Reference proteome</keyword>
<gene>
    <name evidence="18" type="ORF">COCON_G00016500</name>
</gene>
<dbReference type="Pfam" id="PF16953">
    <property type="entry name" value="PRORP"/>
    <property type="match status" value="1"/>
</dbReference>
<evidence type="ECO:0000256" key="4">
    <source>
        <dbReference type="ARBA" id="ARBA00007626"/>
    </source>
</evidence>
<dbReference type="GO" id="GO:0030678">
    <property type="term" value="C:mitochondrial ribonuclease P complex"/>
    <property type="evidence" value="ECO:0007669"/>
    <property type="project" value="TreeGrafter"/>
</dbReference>
<keyword evidence="13" id="KW-0496">Mitochondrion</keyword>
<dbReference type="EMBL" id="JAFJMO010000001">
    <property type="protein sequence ID" value="KAJ8288991.1"/>
    <property type="molecule type" value="Genomic_DNA"/>
</dbReference>
<dbReference type="GO" id="GO:0046872">
    <property type="term" value="F:metal ion binding"/>
    <property type="evidence" value="ECO:0007669"/>
    <property type="project" value="UniProtKB-KW"/>
</dbReference>
<evidence type="ECO:0000256" key="3">
    <source>
        <dbReference type="ARBA" id="ARBA00004173"/>
    </source>
</evidence>
<keyword evidence="10" id="KW-0862">Zinc</keyword>
<evidence type="ECO:0000256" key="8">
    <source>
        <dbReference type="ARBA" id="ARBA00022723"/>
    </source>
</evidence>
<dbReference type="Gene3D" id="1.25.40.10">
    <property type="entry name" value="Tetratricopeptide repeat domain"/>
    <property type="match status" value="1"/>
</dbReference>
<dbReference type="InterPro" id="IPR033495">
    <property type="entry name" value="MRPP3_PIN_dom"/>
</dbReference>
<dbReference type="InterPro" id="IPR031595">
    <property type="entry name" value="PRORP_C"/>
</dbReference>
<keyword evidence="8" id="KW-0479">Metal-binding</keyword>
<dbReference type="FunFam" id="1.25.40.10:FF:001403">
    <property type="entry name" value="Mitochondrial ribonuclease P protein 3-like Protein"/>
    <property type="match status" value="1"/>
</dbReference>
<evidence type="ECO:0000256" key="5">
    <source>
        <dbReference type="ARBA" id="ARBA00012179"/>
    </source>
</evidence>
<dbReference type="EC" id="3.1.26.5" evidence="5"/>
<evidence type="ECO:0000256" key="7">
    <source>
        <dbReference type="ARBA" id="ARBA00022722"/>
    </source>
</evidence>
<evidence type="ECO:0000256" key="10">
    <source>
        <dbReference type="ARBA" id="ARBA00022833"/>
    </source>
</evidence>
<evidence type="ECO:0000256" key="6">
    <source>
        <dbReference type="ARBA" id="ARBA00022694"/>
    </source>
</evidence>
<dbReference type="PROSITE" id="PS51375">
    <property type="entry name" value="PPR"/>
    <property type="match status" value="1"/>
</dbReference>
<evidence type="ECO:0000313" key="18">
    <source>
        <dbReference type="EMBL" id="KAJ8288991.1"/>
    </source>
</evidence>
<evidence type="ECO:0000256" key="9">
    <source>
        <dbReference type="ARBA" id="ARBA00022801"/>
    </source>
</evidence>
<accession>A0A9Q1I9M6</accession>
<feature type="repeat" description="PPR" evidence="16">
    <location>
        <begin position="244"/>
        <end position="278"/>
    </location>
</feature>
<name>A0A9Q1I9M6_CONCO</name>
<protein>
    <recommendedName>
        <fullName evidence="14">Mitochondrial ribonuclease P catalytic subunit</fullName>
        <ecNumber evidence="5">3.1.26.5</ecNumber>
    </recommendedName>
    <alternativeName>
        <fullName evidence="15">Mitochondrial ribonuclease P protein 3</fullName>
    </alternativeName>
</protein>
<dbReference type="GO" id="GO:0004526">
    <property type="term" value="F:ribonuclease P activity"/>
    <property type="evidence" value="ECO:0007669"/>
    <property type="project" value="UniProtKB-EC"/>
</dbReference>
<evidence type="ECO:0000313" key="19">
    <source>
        <dbReference type="Proteomes" id="UP001152803"/>
    </source>
</evidence>
<evidence type="ECO:0000256" key="12">
    <source>
        <dbReference type="ARBA" id="ARBA00022946"/>
    </source>
</evidence>
<evidence type="ECO:0000259" key="17">
    <source>
        <dbReference type="Pfam" id="PF16953"/>
    </source>
</evidence>
<keyword evidence="9" id="KW-0378">Hydrolase</keyword>
<evidence type="ECO:0000256" key="16">
    <source>
        <dbReference type="PROSITE-ProRule" id="PRU00708"/>
    </source>
</evidence>
<dbReference type="PANTHER" id="PTHR13547:SF1">
    <property type="entry name" value="MITOCHONDRIAL RIBONUCLEASE P CATALYTIC SUBUNIT"/>
    <property type="match status" value="1"/>
</dbReference>
<keyword evidence="12" id="KW-0809">Transit peptide</keyword>
<dbReference type="InterPro" id="IPR002885">
    <property type="entry name" value="PPR_rpt"/>
</dbReference>
<dbReference type="CDD" id="cd18718">
    <property type="entry name" value="PIN_PRORP"/>
    <property type="match status" value="1"/>
</dbReference>
<dbReference type="InterPro" id="IPR011990">
    <property type="entry name" value="TPR-like_helical_dom_sf"/>
</dbReference>
<evidence type="ECO:0000256" key="14">
    <source>
        <dbReference type="ARBA" id="ARBA00044536"/>
    </source>
</evidence>
<comment type="similarity">
    <text evidence="4">Belongs to the PPR family. P subfamily.</text>
</comment>
<feature type="domain" description="PRORP" evidence="17">
    <location>
        <begin position="345"/>
        <end position="578"/>
    </location>
</feature>
<sequence>MGPSIYPYLSLHLKYTFPLIISRPLFSVNKSYSFLFKRVMLPNVHYFSTKDWNEVYANYKKANRESKQKNDNDEKIAVFARSVFAAGTAKRKNEIFRSKSANEAQEHQENYRRGRGFKLPDHPLTTAEWKNLKENAENSRRFEIRVMNKMLCERADINVAKSFLAYVALETGTVSYELLLKYLALCVYANRHSEVFDVYDIMKSRFKAFDNAANGLFMRGFCMTERWKEALPILETIKKLSVPSPRNYADVIDGAVRHGDIATAWALYNEILDTGIIPKQQTWQSLFESGLSDPSTVERLESILYYMRDNQIYPNESVAQSIKAWFERLPGDKWKGRWSTGEPSAVCESCQVKLESLQLTEEEYRQLKDHVMTDVIEGQDIFSKTTPEELELFKAFVKQNPAFDVVIDGLNVANTTIRGKQSQMLLEVVSQLKKQGWRVLVLGRKHMLQQSCKWDQRHMSLIQRRAHCFFTDNLTEDDPFILYAALHSGNHCVFVSQDLMRDHKACMPNSAMKRLFFKWQRGHQLVLNTWILKKVHFQFQTIQDYDTIVQTDKTSWHIPYDADGVDRCTFEVPQKWLCLTRK</sequence>
<keyword evidence="6" id="KW-0819">tRNA processing</keyword>
<evidence type="ECO:0000256" key="2">
    <source>
        <dbReference type="ARBA" id="ARBA00001946"/>
    </source>
</evidence>
<comment type="cofactor">
    <cofactor evidence="2">
        <name>Mg(2+)</name>
        <dbReference type="ChEBI" id="CHEBI:18420"/>
    </cofactor>
</comment>
<comment type="caution">
    <text evidence="18">The sequence shown here is derived from an EMBL/GenBank/DDBJ whole genome shotgun (WGS) entry which is preliminary data.</text>
</comment>
<dbReference type="GO" id="GO:0097745">
    <property type="term" value="P:mitochondrial tRNA 5'-end processing"/>
    <property type="evidence" value="ECO:0007669"/>
    <property type="project" value="TreeGrafter"/>
</dbReference>
<dbReference type="Gene3D" id="3.40.50.11980">
    <property type="match status" value="1"/>
</dbReference>
<evidence type="ECO:0000256" key="15">
    <source>
        <dbReference type="ARBA" id="ARBA00044559"/>
    </source>
</evidence>
<evidence type="ECO:0000256" key="1">
    <source>
        <dbReference type="ARBA" id="ARBA00000928"/>
    </source>
</evidence>
<evidence type="ECO:0000256" key="13">
    <source>
        <dbReference type="ARBA" id="ARBA00023128"/>
    </source>
</evidence>
<keyword evidence="11" id="KW-0460">Magnesium</keyword>
<proteinExistence type="inferred from homology"/>
<comment type="catalytic activity">
    <reaction evidence="1">
        <text>Endonucleolytic cleavage of RNA, removing 5'-extranucleotides from tRNA precursor.</text>
        <dbReference type="EC" id="3.1.26.5"/>
    </reaction>
</comment>
<comment type="subcellular location">
    <subcellularLocation>
        <location evidence="3">Mitochondrion</location>
    </subcellularLocation>
</comment>
<dbReference type="OrthoDB" id="46913at2759"/>
<dbReference type="PANTHER" id="PTHR13547">
    <property type="match status" value="1"/>
</dbReference>